<organism evidence="4 5">
    <name type="scientific">Delftia tsuruhatensis</name>
    <dbReference type="NCBI Taxonomy" id="180282"/>
    <lineage>
        <taxon>Bacteria</taxon>
        <taxon>Pseudomonadati</taxon>
        <taxon>Pseudomonadota</taxon>
        <taxon>Betaproteobacteria</taxon>
        <taxon>Burkholderiales</taxon>
        <taxon>Comamonadaceae</taxon>
        <taxon>Delftia</taxon>
    </lineage>
</organism>
<feature type="compositionally biased region" description="Basic residues" evidence="3">
    <location>
        <begin position="49"/>
        <end position="60"/>
    </location>
</feature>
<evidence type="ECO:0000313" key="5">
    <source>
        <dbReference type="Proteomes" id="UP000095607"/>
    </source>
</evidence>
<dbReference type="PANTHER" id="PTHR41328:SF2">
    <property type="entry name" value="TERMINASE SMALL SUBUNIT"/>
    <property type="match status" value="1"/>
</dbReference>
<dbReference type="EMBL" id="CP017420">
    <property type="protein sequence ID" value="AOV05720.1"/>
    <property type="molecule type" value="Genomic_DNA"/>
</dbReference>
<evidence type="ECO:0000256" key="1">
    <source>
        <dbReference type="ARBA" id="ARBA00022612"/>
    </source>
</evidence>
<protein>
    <submittedName>
        <fullName evidence="4">Terminase</fullName>
    </submittedName>
</protein>
<dbReference type="Gene3D" id="1.10.10.1400">
    <property type="entry name" value="Terminase, small subunit, N-terminal DNA-binding domain, HTH motif"/>
    <property type="match status" value="1"/>
</dbReference>
<evidence type="ECO:0000313" key="4">
    <source>
        <dbReference type="EMBL" id="AOV05720.1"/>
    </source>
</evidence>
<accession>A0ABN4STZ7</accession>
<dbReference type="InterPro" id="IPR038713">
    <property type="entry name" value="Terminase_Gp1_N_sf"/>
</dbReference>
<dbReference type="PANTHER" id="PTHR41328">
    <property type="entry name" value="TERMINASE SMALL SUBUNIT-RELATED"/>
    <property type="match status" value="1"/>
</dbReference>
<dbReference type="InterPro" id="IPR005335">
    <property type="entry name" value="Terminase_ssu"/>
</dbReference>
<evidence type="ECO:0000256" key="3">
    <source>
        <dbReference type="SAM" id="MobiDB-lite"/>
    </source>
</evidence>
<proteinExistence type="predicted"/>
<keyword evidence="1" id="KW-1188">Viral release from host cell</keyword>
<dbReference type="Pfam" id="PF03592">
    <property type="entry name" value="Terminase_2"/>
    <property type="match status" value="1"/>
</dbReference>
<keyword evidence="5" id="KW-1185">Reference proteome</keyword>
<dbReference type="InterPro" id="IPR052404">
    <property type="entry name" value="SPP1-like_terminase"/>
</dbReference>
<feature type="region of interest" description="Disordered" evidence="3">
    <location>
        <begin position="290"/>
        <end position="323"/>
    </location>
</feature>
<dbReference type="RefSeq" id="WP_052734093.1">
    <property type="nucleotide sequence ID" value="NZ_CBCSDN010000061.1"/>
</dbReference>
<keyword evidence="2" id="KW-0231">Viral genome packaging</keyword>
<evidence type="ECO:0000256" key="2">
    <source>
        <dbReference type="ARBA" id="ARBA00023219"/>
    </source>
</evidence>
<feature type="region of interest" description="Disordered" evidence="3">
    <location>
        <begin position="1"/>
        <end position="68"/>
    </location>
</feature>
<reference evidence="4 5" key="1">
    <citation type="submission" date="2016-09" db="EMBL/GenBank/DDBJ databases">
        <title>Complete genome sequence of Deltia acidovorans CM13 isolated from murine proximal colonic tissue.</title>
        <authorList>
            <person name="Saffarian A."/>
        </authorList>
    </citation>
    <scope>NUCLEOTIDE SEQUENCE [LARGE SCALE GENOMIC DNA]</scope>
    <source>
        <strain evidence="4 5">CM13</strain>
    </source>
</reference>
<sequence>MAQRPAGKSEPQKKAAPKKPAAAKKAAGSAVPAKRPAVKKPPSATVKPALKKAPAKKAARTKSTDAQGLTARESKFIDEFLVDLNGTQAAIRAGYSSKTARQIASENLSKPHIQVAIAEARKQQQERTQITADAMLQQAWLIATADARELIETKVACCRHCWGENFRYQRTVSEMNQARESWRAEGKAPEDFDEEGGIGFNPHRPPHPDCTACVGDGYAREVIKDTRYLSPAAAQLYAGVKRTKEGLQVLTHSKEAFAEKIWKYLGLYERDNQQKSDPLAALLHRISKENGNGFAPIADDPERTGPRAGSTLQVKQDPTDEED</sequence>
<feature type="compositionally biased region" description="Low complexity" evidence="3">
    <location>
        <begin position="18"/>
        <end position="48"/>
    </location>
</feature>
<dbReference type="Proteomes" id="UP000095607">
    <property type="component" value="Chromosome"/>
</dbReference>
<name>A0ABN4STZ7_9BURK</name>
<gene>
    <name evidence="4" type="ORF">BI380_32620</name>
</gene>